<name>A0A8X6UTC5_TRICX</name>
<dbReference type="Proteomes" id="UP000887159">
    <property type="component" value="Unassembled WGS sequence"/>
</dbReference>
<keyword evidence="3" id="KW-1185">Reference proteome</keyword>
<dbReference type="SUPFAM" id="SSF90112">
    <property type="entry name" value="Neurotransmitter-gated ion-channel transmembrane pore"/>
    <property type="match status" value="1"/>
</dbReference>
<evidence type="ECO:0000313" key="3">
    <source>
        <dbReference type="Proteomes" id="UP000887159"/>
    </source>
</evidence>
<proteinExistence type="predicted"/>
<sequence>MIQARNNLPAISYMTAMDLWLFACLLQVFGSILAFTFTYRIYARTYKPGWEFSYSIRHTTLWSKFREFHPGLTEDALCKGADTGSKSSHGQVLDHGVLERRSPDEVAVEAGSLMLGRHDSRCAGA</sequence>
<reference evidence="2" key="1">
    <citation type="submission" date="2020-08" db="EMBL/GenBank/DDBJ databases">
        <title>Multicomponent nature underlies the extraordinary mechanical properties of spider dragline silk.</title>
        <authorList>
            <person name="Kono N."/>
            <person name="Nakamura H."/>
            <person name="Mori M."/>
            <person name="Yoshida Y."/>
            <person name="Ohtoshi R."/>
            <person name="Malay A.D."/>
            <person name="Moran D.A.P."/>
            <person name="Tomita M."/>
            <person name="Numata K."/>
            <person name="Arakawa K."/>
        </authorList>
    </citation>
    <scope>NUCLEOTIDE SEQUENCE</scope>
</reference>
<keyword evidence="1" id="KW-1133">Transmembrane helix</keyword>
<evidence type="ECO:0000256" key="1">
    <source>
        <dbReference type="SAM" id="Phobius"/>
    </source>
</evidence>
<dbReference type="AlphaFoldDB" id="A0A8X6UTC5"/>
<dbReference type="InterPro" id="IPR038050">
    <property type="entry name" value="Neuro_actylchol_rec"/>
</dbReference>
<keyword evidence="1" id="KW-0812">Transmembrane</keyword>
<accession>A0A8X6UTC5</accession>
<organism evidence="2 3">
    <name type="scientific">Trichonephila clavipes</name>
    <name type="common">Golden silk orbweaver</name>
    <name type="synonym">Nephila clavipes</name>
    <dbReference type="NCBI Taxonomy" id="2585209"/>
    <lineage>
        <taxon>Eukaryota</taxon>
        <taxon>Metazoa</taxon>
        <taxon>Ecdysozoa</taxon>
        <taxon>Arthropoda</taxon>
        <taxon>Chelicerata</taxon>
        <taxon>Arachnida</taxon>
        <taxon>Araneae</taxon>
        <taxon>Araneomorphae</taxon>
        <taxon>Entelegynae</taxon>
        <taxon>Araneoidea</taxon>
        <taxon>Nephilidae</taxon>
        <taxon>Trichonephila</taxon>
    </lineage>
</organism>
<keyword evidence="1" id="KW-0472">Membrane</keyword>
<dbReference type="GO" id="GO:0006811">
    <property type="term" value="P:monoatomic ion transport"/>
    <property type="evidence" value="ECO:0007669"/>
    <property type="project" value="InterPro"/>
</dbReference>
<dbReference type="Gene3D" id="1.20.58.390">
    <property type="entry name" value="Neurotransmitter-gated ion-channel transmembrane domain"/>
    <property type="match status" value="1"/>
</dbReference>
<dbReference type="EMBL" id="BMAU01021016">
    <property type="protein sequence ID" value="GFX86908.1"/>
    <property type="molecule type" value="Genomic_DNA"/>
</dbReference>
<feature type="transmembrane region" description="Helical" evidence="1">
    <location>
        <begin position="20"/>
        <end position="42"/>
    </location>
</feature>
<protein>
    <submittedName>
        <fullName evidence="2">Uncharacterized protein</fullName>
    </submittedName>
</protein>
<dbReference type="InterPro" id="IPR036719">
    <property type="entry name" value="Neuro-gated_channel_TM_sf"/>
</dbReference>
<evidence type="ECO:0000313" key="2">
    <source>
        <dbReference type="EMBL" id="GFX86908.1"/>
    </source>
</evidence>
<gene>
    <name evidence="2" type="ORF">TNCV_2124551</name>
</gene>
<comment type="caution">
    <text evidence="2">The sequence shown here is derived from an EMBL/GenBank/DDBJ whole genome shotgun (WGS) entry which is preliminary data.</text>
</comment>
<dbReference type="GO" id="GO:0016020">
    <property type="term" value="C:membrane"/>
    <property type="evidence" value="ECO:0007669"/>
    <property type="project" value="InterPro"/>
</dbReference>